<reference evidence="3" key="1">
    <citation type="journal article" date="2019" name="Curr. Biol.">
        <title>Genome Sequence of Striga asiatica Provides Insight into the Evolution of Plant Parasitism.</title>
        <authorList>
            <person name="Yoshida S."/>
            <person name="Kim S."/>
            <person name="Wafula E.K."/>
            <person name="Tanskanen J."/>
            <person name="Kim Y.M."/>
            <person name="Honaas L."/>
            <person name="Yang Z."/>
            <person name="Spallek T."/>
            <person name="Conn C.E."/>
            <person name="Ichihashi Y."/>
            <person name="Cheong K."/>
            <person name="Cui S."/>
            <person name="Der J.P."/>
            <person name="Gundlach H."/>
            <person name="Jiao Y."/>
            <person name="Hori C."/>
            <person name="Ishida J.K."/>
            <person name="Kasahara H."/>
            <person name="Kiba T."/>
            <person name="Kim M.S."/>
            <person name="Koo N."/>
            <person name="Laohavisit A."/>
            <person name="Lee Y.H."/>
            <person name="Lumba S."/>
            <person name="McCourt P."/>
            <person name="Mortimer J.C."/>
            <person name="Mutuku J.M."/>
            <person name="Nomura T."/>
            <person name="Sasaki-Sekimoto Y."/>
            <person name="Seto Y."/>
            <person name="Wang Y."/>
            <person name="Wakatake T."/>
            <person name="Sakakibara H."/>
            <person name="Demura T."/>
            <person name="Yamaguchi S."/>
            <person name="Yoneyama K."/>
            <person name="Manabe R.I."/>
            <person name="Nelson D.C."/>
            <person name="Schulman A.H."/>
            <person name="Timko M.P."/>
            <person name="dePamphilis C.W."/>
            <person name="Choi D."/>
            <person name="Shirasu K."/>
        </authorList>
    </citation>
    <scope>NUCLEOTIDE SEQUENCE [LARGE SCALE GENOMIC DNA]</scope>
    <source>
        <strain evidence="3">cv. UVA1</strain>
    </source>
</reference>
<feature type="compositionally biased region" description="Polar residues" evidence="1">
    <location>
        <begin position="176"/>
        <end position="186"/>
    </location>
</feature>
<keyword evidence="3" id="KW-1185">Reference proteome</keyword>
<evidence type="ECO:0000313" key="3">
    <source>
        <dbReference type="Proteomes" id="UP000325081"/>
    </source>
</evidence>
<sequence length="321" mass="35852">MSSVACSFSLKRVRARPSHIGGYPTTTTKNEAFPVHDSAAISSATVSSKANSVTPGGEGRRRCYWDKSKPWHEREKIQIEEGFSGFGRSSQLVTLYVDKVLSARQCVLFARITRNDDDDEDHRPIIIEFCGRIDAVTDSDSDEETPEANQMTLRGGKKLPEPQLPASKGKGKEVETPQSSSKQQTVQREEKLDYNVLGHLRKIPSLLSVYDTLMLSKELSKGNSECPFRTGILGGDSSVDAKVDFSVASKSYDMKNIRNRRIEKVEFDYSLLKADGDKTEQQESRKRSLEEALGMRPFITPIGNHRLVKGSFSTSLKERLI</sequence>
<dbReference type="AlphaFoldDB" id="A0A5A7QLX8"/>
<organism evidence="2 3">
    <name type="scientific">Striga asiatica</name>
    <name type="common">Asiatic witchweed</name>
    <name type="synonym">Buchnera asiatica</name>
    <dbReference type="NCBI Taxonomy" id="4170"/>
    <lineage>
        <taxon>Eukaryota</taxon>
        <taxon>Viridiplantae</taxon>
        <taxon>Streptophyta</taxon>
        <taxon>Embryophyta</taxon>
        <taxon>Tracheophyta</taxon>
        <taxon>Spermatophyta</taxon>
        <taxon>Magnoliopsida</taxon>
        <taxon>eudicotyledons</taxon>
        <taxon>Gunneridae</taxon>
        <taxon>Pentapetalae</taxon>
        <taxon>asterids</taxon>
        <taxon>lamiids</taxon>
        <taxon>Lamiales</taxon>
        <taxon>Orobanchaceae</taxon>
        <taxon>Buchnereae</taxon>
        <taxon>Striga</taxon>
    </lineage>
</organism>
<comment type="caution">
    <text evidence="2">The sequence shown here is derived from an EMBL/GenBank/DDBJ whole genome shotgun (WGS) entry which is preliminary data.</text>
</comment>
<accession>A0A5A7QLX8</accession>
<gene>
    <name evidence="2" type="ORF">STAS_23143</name>
</gene>
<protein>
    <submittedName>
        <fullName evidence="2">Retrotransposon protein</fullName>
    </submittedName>
</protein>
<evidence type="ECO:0000313" key="2">
    <source>
        <dbReference type="EMBL" id="GER46120.1"/>
    </source>
</evidence>
<name>A0A5A7QLX8_STRAF</name>
<evidence type="ECO:0000256" key="1">
    <source>
        <dbReference type="SAM" id="MobiDB-lite"/>
    </source>
</evidence>
<dbReference type="OrthoDB" id="1937476at2759"/>
<feature type="region of interest" description="Disordered" evidence="1">
    <location>
        <begin position="137"/>
        <end position="189"/>
    </location>
</feature>
<dbReference type="EMBL" id="BKCP01007405">
    <property type="protein sequence ID" value="GER46120.1"/>
    <property type="molecule type" value="Genomic_DNA"/>
</dbReference>
<proteinExistence type="predicted"/>
<dbReference type="Proteomes" id="UP000325081">
    <property type="component" value="Unassembled WGS sequence"/>
</dbReference>
<feature type="compositionally biased region" description="Acidic residues" evidence="1">
    <location>
        <begin position="137"/>
        <end position="146"/>
    </location>
</feature>